<feature type="compositionally biased region" description="Basic residues" evidence="6">
    <location>
        <begin position="81"/>
        <end position="96"/>
    </location>
</feature>
<accession>A0A0J9XCK3</accession>
<keyword evidence="3" id="KW-0520">NAD</keyword>
<dbReference type="InterPro" id="IPR003000">
    <property type="entry name" value="Sirtuin"/>
</dbReference>
<dbReference type="STRING" id="1173061.A0A0J9XCK3"/>
<feature type="region of interest" description="Disordered" evidence="6">
    <location>
        <begin position="45"/>
        <end position="96"/>
    </location>
</feature>
<keyword evidence="9" id="KW-1185">Reference proteome</keyword>
<organism evidence="8 9">
    <name type="scientific">Geotrichum candidum</name>
    <name type="common">Oospora lactis</name>
    <name type="synonym">Dipodascus geotrichum</name>
    <dbReference type="NCBI Taxonomy" id="1173061"/>
    <lineage>
        <taxon>Eukaryota</taxon>
        <taxon>Fungi</taxon>
        <taxon>Dikarya</taxon>
        <taxon>Ascomycota</taxon>
        <taxon>Saccharomycotina</taxon>
        <taxon>Dipodascomycetes</taxon>
        <taxon>Dipodascales</taxon>
        <taxon>Dipodascaceae</taxon>
        <taxon>Geotrichum</taxon>
    </lineage>
</organism>
<dbReference type="InterPro" id="IPR050134">
    <property type="entry name" value="NAD-dep_sirtuin_deacylases"/>
</dbReference>
<evidence type="ECO:0000313" key="9">
    <source>
        <dbReference type="Proteomes" id="UP000242525"/>
    </source>
</evidence>
<comment type="similarity">
    <text evidence="1">Belongs to the sirtuin family. Class I subfamily.</text>
</comment>
<dbReference type="GO" id="GO:0017136">
    <property type="term" value="F:histone deacetylase activity, NAD-dependent"/>
    <property type="evidence" value="ECO:0007669"/>
    <property type="project" value="TreeGrafter"/>
</dbReference>
<keyword evidence="4" id="KW-0862">Zinc</keyword>
<dbReference type="InterPro" id="IPR026590">
    <property type="entry name" value="Ssirtuin_cat_dom"/>
</dbReference>
<dbReference type="SUPFAM" id="SSF52467">
    <property type="entry name" value="DHS-like NAD/FAD-binding domain"/>
    <property type="match status" value="1"/>
</dbReference>
<feature type="binding site" evidence="4">
    <location>
        <position position="281"/>
    </location>
    <ligand>
        <name>Zn(2+)</name>
        <dbReference type="ChEBI" id="CHEBI:29105"/>
    </ligand>
</feature>
<feature type="compositionally biased region" description="Polar residues" evidence="6">
    <location>
        <begin position="45"/>
        <end position="54"/>
    </location>
</feature>
<reference evidence="8" key="1">
    <citation type="submission" date="2014-03" db="EMBL/GenBank/DDBJ databases">
        <authorList>
            <person name="Casaregola S."/>
        </authorList>
    </citation>
    <scope>NUCLEOTIDE SEQUENCE [LARGE SCALE GENOMIC DNA]</scope>
    <source>
        <strain evidence="8">CLIB 918</strain>
    </source>
</reference>
<name>A0A0J9XCK3_GEOCN</name>
<dbReference type="AlphaFoldDB" id="A0A0J9XCK3"/>
<dbReference type="OrthoDB" id="2919105at2759"/>
<feature type="domain" description="Deacetylase sirtuin-type" evidence="7">
    <location>
        <begin position="125"/>
        <end position="438"/>
    </location>
</feature>
<proteinExistence type="inferred from homology"/>
<gene>
    <name evidence="8" type="ORF">BN980_GECA09s02155g</name>
</gene>
<evidence type="ECO:0000259" key="7">
    <source>
        <dbReference type="PROSITE" id="PS50305"/>
    </source>
</evidence>
<evidence type="ECO:0000256" key="4">
    <source>
        <dbReference type="PROSITE-ProRule" id="PRU00236"/>
    </source>
</evidence>
<evidence type="ECO:0000256" key="2">
    <source>
        <dbReference type="ARBA" id="ARBA00022679"/>
    </source>
</evidence>
<feature type="binding site" evidence="4">
    <location>
        <position position="307"/>
    </location>
    <ligand>
        <name>Zn(2+)</name>
        <dbReference type="ChEBI" id="CHEBI:29105"/>
    </ligand>
</feature>
<dbReference type="PANTHER" id="PTHR11085">
    <property type="entry name" value="NAD-DEPENDENT PROTEIN DEACYLASE SIRTUIN-5, MITOCHONDRIAL-RELATED"/>
    <property type="match status" value="1"/>
</dbReference>
<evidence type="ECO:0000313" key="8">
    <source>
        <dbReference type="EMBL" id="CDO54976.1"/>
    </source>
</evidence>
<dbReference type="Pfam" id="PF02146">
    <property type="entry name" value="SIR2"/>
    <property type="match status" value="1"/>
</dbReference>
<dbReference type="InterPro" id="IPR029035">
    <property type="entry name" value="DHS-like_NAD/FAD-binding_dom"/>
</dbReference>
<feature type="binding site" evidence="4">
    <location>
        <position position="304"/>
    </location>
    <ligand>
        <name>Zn(2+)</name>
        <dbReference type="ChEBI" id="CHEBI:29105"/>
    </ligand>
</feature>
<feature type="region of interest" description="Disordered" evidence="6">
    <location>
        <begin position="508"/>
        <end position="639"/>
    </location>
</feature>
<dbReference type="Proteomes" id="UP000242525">
    <property type="component" value="Unassembled WGS sequence"/>
</dbReference>
<dbReference type="GO" id="GO:0005634">
    <property type="term" value="C:nucleus"/>
    <property type="evidence" value="ECO:0007669"/>
    <property type="project" value="TreeGrafter"/>
</dbReference>
<feature type="binding site" evidence="4">
    <location>
        <position position="284"/>
    </location>
    <ligand>
        <name>Zn(2+)</name>
        <dbReference type="ChEBI" id="CHEBI:29105"/>
    </ligand>
</feature>
<evidence type="ECO:0000256" key="3">
    <source>
        <dbReference type="ARBA" id="ARBA00023027"/>
    </source>
</evidence>
<dbReference type="GO" id="GO:0031934">
    <property type="term" value="C:mating-type region heterochromatin"/>
    <property type="evidence" value="ECO:0007669"/>
    <property type="project" value="TreeGrafter"/>
</dbReference>
<sequence length="696" mass="78553">MEPILMEANGSGDHMEWSFSSRTTTTTDSICENLQNTNLHGFTTINKYTRPTDNSFEEKNNDKSSQSSSTEDDSTSEVKKTKQKKSSLGLRKPKLPKRSKPLETVLDLSCLKTFGSYSKELLQASQVCREDLALLLHVFKHSKRLVVITGAGISVHAGIPDFRSSTGLFRILKNDYRLKTSGKQMFDASIVYNDSTQTKIFHSTMSDLHSLCTSSSSTPFHQFINEISANNRLLRLYTQNIDCLDTSLSHLSTRDLRAASEDEEEWPRTVQLHGSIRYMNCSKCQWTSEFQPSLFTSSDSVPECPECLKVDSARVDSGKRSMGIGRLRPKVVLYNEFNPDAEVIGQITECDLTSRPDGLIVVGTSLKIPGVRRMVREMSQAVHASKGATIWMNIDDPPQITKREFEGCFDLIVKGDCQIIPRLLDDYEQEVVDLEKQKILNKKIKEEQKLNEKKAKEEQKLHERRLKEEQRLNHRKAKEEAKLQRIKEREENKKRKLELKQEKILKKTESKNINKKDGRVMKKKKDSTGPPVGRTLAASSGTKAKQKSLGTRAKVSDSPVSAKATRVQHHLTSLTTEIKEENELVIEVSSSAPSSSEETFSDFSPEPSPQLVALSRDENSHSLPQLGDKSPVYGQSKRVSSATYYPMTDVVGRVSNDGTLIPPEKKFEQPRELYNYERFGFGKNSILLSDPVPNLH</sequence>
<dbReference type="InterPro" id="IPR026591">
    <property type="entry name" value="Sirtuin_cat_small_dom_sf"/>
</dbReference>
<feature type="compositionally biased region" description="Low complexity" evidence="6">
    <location>
        <begin position="587"/>
        <end position="598"/>
    </location>
</feature>
<dbReference type="GO" id="GO:1990414">
    <property type="term" value="P:replication-born double-strand break repair via sister chromatid exchange"/>
    <property type="evidence" value="ECO:0007669"/>
    <property type="project" value="TreeGrafter"/>
</dbReference>
<dbReference type="GO" id="GO:0070403">
    <property type="term" value="F:NAD+ binding"/>
    <property type="evidence" value="ECO:0007669"/>
    <property type="project" value="InterPro"/>
</dbReference>
<dbReference type="GO" id="GO:0031508">
    <property type="term" value="P:pericentric heterochromatin formation"/>
    <property type="evidence" value="ECO:0007669"/>
    <property type="project" value="TreeGrafter"/>
</dbReference>
<dbReference type="GO" id="GO:0006282">
    <property type="term" value="P:regulation of DNA repair"/>
    <property type="evidence" value="ECO:0007669"/>
    <property type="project" value="TreeGrafter"/>
</dbReference>
<dbReference type="CDD" id="cd22249">
    <property type="entry name" value="UDM1_RNF168_RNF169-like"/>
    <property type="match status" value="1"/>
</dbReference>
<comment type="caution">
    <text evidence="8">The sequence shown here is derived from an EMBL/GenBank/DDBJ whole genome shotgun (WGS) entry which is preliminary data.</text>
</comment>
<evidence type="ECO:0000256" key="1">
    <source>
        <dbReference type="ARBA" id="ARBA00006924"/>
    </source>
</evidence>
<dbReference type="GO" id="GO:0000122">
    <property type="term" value="P:negative regulation of transcription by RNA polymerase II"/>
    <property type="evidence" value="ECO:0007669"/>
    <property type="project" value="TreeGrafter"/>
</dbReference>
<dbReference type="EMBL" id="CCBN010000009">
    <property type="protein sequence ID" value="CDO54976.1"/>
    <property type="molecule type" value="Genomic_DNA"/>
</dbReference>
<evidence type="ECO:0000256" key="5">
    <source>
        <dbReference type="SAM" id="Coils"/>
    </source>
</evidence>
<keyword evidence="4" id="KW-0479">Metal-binding</keyword>
<dbReference type="GO" id="GO:0046872">
    <property type="term" value="F:metal ion binding"/>
    <property type="evidence" value="ECO:0007669"/>
    <property type="project" value="UniProtKB-KW"/>
</dbReference>
<feature type="coiled-coil region" evidence="5">
    <location>
        <begin position="436"/>
        <end position="507"/>
    </location>
</feature>
<keyword evidence="2" id="KW-0808">Transferase</keyword>
<feature type="active site" description="Proton acceptor" evidence="4">
    <location>
        <position position="273"/>
    </location>
</feature>
<evidence type="ECO:0000256" key="6">
    <source>
        <dbReference type="SAM" id="MobiDB-lite"/>
    </source>
</evidence>
<protein>
    <submittedName>
        <fullName evidence="8">Similar to Saccharomyces cerevisiae YDR191W HST4 Member of the Sir2 family of NAD(+)-dependent protein deacetylase</fullName>
    </submittedName>
</protein>
<dbReference type="PROSITE" id="PS50305">
    <property type="entry name" value="SIRTUIN"/>
    <property type="match status" value="1"/>
</dbReference>
<dbReference type="PANTHER" id="PTHR11085:SF15">
    <property type="entry name" value="NAD-DEPENDENT HISTONE DEACETYLASE HST4"/>
    <property type="match status" value="1"/>
</dbReference>
<dbReference type="Gene3D" id="3.40.50.1220">
    <property type="entry name" value="TPP-binding domain"/>
    <property type="match status" value="1"/>
</dbReference>
<feature type="compositionally biased region" description="Basic and acidic residues" evidence="6">
    <location>
        <begin position="508"/>
        <end position="520"/>
    </location>
</feature>
<dbReference type="Gene3D" id="3.30.1600.10">
    <property type="entry name" value="SIR2/SIRT2 'Small Domain"/>
    <property type="match status" value="1"/>
</dbReference>
<keyword evidence="5" id="KW-0175">Coiled coil</keyword>